<dbReference type="OrthoDB" id="6278930at2759"/>
<dbReference type="EMBL" id="CAAALY010029727">
    <property type="protein sequence ID" value="VEL16756.1"/>
    <property type="molecule type" value="Genomic_DNA"/>
</dbReference>
<organism evidence="2 3">
    <name type="scientific">Protopolystoma xenopodis</name>
    <dbReference type="NCBI Taxonomy" id="117903"/>
    <lineage>
        <taxon>Eukaryota</taxon>
        <taxon>Metazoa</taxon>
        <taxon>Spiralia</taxon>
        <taxon>Lophotrochozoa</taxon>
        <taxon>Platyhelminthes</taxon>
        <taxon>Monogenea</taxon>
        <taxon>Polyopisthocotylea</taxon>
        <taxon>Polystomatidea</taxon>
        <taxon>Polystomatidae</taxon>
        <taxon>Protopolystoma</taxon>
    </lineage>
</organism>
<dbReference type="InterPro" id="IPR000668">
    <property type="entry name" value="Peptidase_C1A_C"/>
</dbReference>
<dbReference type="Gene3D" id="3.90.70.10">
    <property type="entry name" value="Cysteine proteinases"/>
    <property type="match status" value="1"/>
</dbReference>
<name>A0A448WPA9_9PLAT</name>
<comment type="caution">
    <text evidence="2">The sequence shown here is derived from an EMBL/GenBank/DDBJ whole genome shotgun (WGS) entry which is preliminary data.</text>
</comment>
<protein>
    <recommendedName>
        <fullName evidence="1">Peptidase C1A papain C-terminal domain-containing protein</fullName>
    </recommendedName>
</protein>
<accession>A0A448WPA9</accession>
<dbReference type="InterPro" id="IPR038765">
    <property type="entry name" value="Papain-like_cys_pep_sf"/>
</dbReference>
<evidence type="ECO:0000313" key="2">
    <source>
        <dbReference type="EMBL" id="VEL16756.1"/>
    </source>
</evidence>
<keyword evidence="3" id="KW-1185">Reference proteome</keyword>
<feature type="domain" description="Peptidase C1A papain C-terminal" evidence="1">
    <location>
        <begin position="52"/>
        <end position="80"/>
    </location>
</feature>
<gene>
    <name evidence="2" type="ORF">PXEA_LOCUS10196</name>
</gene>
<dbReference type="AlphaFoldDB" id="A0A448WPA9"/>
<dbReference type="Proteomes" id="UP000784294">
    <property type="component" value="Unassembled WGS sequence"/>
</dbReference>
<proteinExistence type="predicted"/>
<reference evidence="2" key="1">
    <citation type="submission" date="2018-11" db="EMBL/GenBank/DDBJ databases">
        <authorList>
            <consortium name="Pathogen Informatics"/>
        </authorList>
    </citation>
    <scope>NUCLEOTIDE SEQUENCE</scope>
</reference>
<evidence type="ECO:0000259" key="1">
    <source>
        <dbReference type="Pfam" id="PF00112"/>
    </source>
</evidence>
<dbReference type="GO" id="GO:0008234">
    <property type="term" value="F:cysteine-type peptidase activity"/>
    <property type="evidence" value="ECO:0007669"/>
    <property type="project" value="InterPro"/>
</dbReference>
<sequence length="106" mass="12049">MNKLNSTWKAGKTSRFYTVDDIIAVLGVLPNCEAMQLPLLKSESLGAADPSEDFDARKNWPECPSIKKIRDQSSCGSCWVKYSKKNYYANNILGTLFKKRFHGHQF</sequence>
<dbReference type="SUPFAM" id="SSF54001">
    <property type="entry name" value="Cysteine proteinases"/>
    <property type="match status" value="1"/>
</dbReference>
<dbReference type="GO" id="GO:0006508">
    <property type="term" value="P:proteolysis"/>
    <property type="evidence" value="ECO:0007669"/>
    <property type="project" value="InterPro"/>
</dbReference>
<dbReference type="Pfam" id="PF00112">
    <property type="entry name" value="Peptidase_C1"/>
    <property type="match status" value="1"/>
</dbReference>
<evidence type="ECO:0000313" key="3">
    <source>
        <dbReference type="Proteomes" id="UP000784294"/>
    </source>
</evidence>